<keyword evidence="2" id="KW-1185">Reference proteome</keyword>
<dbReference type="EMBL" id="CP024785">
    <property type="protein sequence ID" value="AUB41909.1"/>
    <property type="molecule type" value="Genomic_DNA"/>
</dbReference>
<reference evidence="1 2" key="1">
    <citation type="submission" date="2017-11" db="EMBL/GenBank/DDBJ databases">
        <title>Complete genome of a free-living desiccation-tolerant cyanobacterium and its photosynthetic adaptation to extreme terrestrial habitat.</title>
        <authorList>
            <person name="Shang J."/>
        </authorList>
    </citation>
    <scope>NUCLEOTIDE SEQUENCE [LARGE SCALE GENOMIC DNA]</scope>
    <source>
        <strain evidence="1 2">CCNUN1</strain>
    </source>
</reference>
<sequence>MGVKDEQIHKLYEQYQSQRLIGEWFSFSDADVEQLSLGMKRRFKV</sequence>
<evidence type="ECO:0000313" key="1">
    <source>
        <dbReference type="EMBL" id="AUB41909.1"/>
    </source>
</evidence>
<organism evidence="1 2">
    <name type="scientific">Nostoc flagelliforme CCNUN1</name>
    <dbReference type="NCBI Taxonomy" id="2038116"/>
    <lineage>
        <taxon>Bacteria</taxon>
        <taxon>Bacillati</taxon>
        <taxon>Cyanobacteriota</taxon>
        <taxon>Cyanophyceae</taxon>
        <taxon>Nostocales</taxon>
        <taxon>Nostocaceae</taxon>
        <taxon>Nostoc</taxon>
    </lineage>
</organism>
<accession>A0A2K8T2M8</accession>
<dbReference type="KEGG" id="nfl:COO91_08000"/>
<name>A0A2K8T2M8_9NOSO</name>
<proteinExistence type="predicted"/>
<protein>
    <submittedName>
        <fullName evidence="1">Uncharacterized protein</fullName>
    </submittedName>
</protein>
<dbReference type="Proteomes" id="UP000232003">
    <property type="component" value="Chromosome"/>
</dbReference>
<dbReference type="AlphaFoldDB" id="A0A2K8T2M8"/>
<gene>
    <name evidence="1" type="ORF">COO91_08000</name>
</gene>
<evidence type="ECO:0000313" key="2">
    <source>
        <dbReference type="Proteomes" id="UP000232003"/>
    </source>
</evidence>